<dbReference type="Proteomes" id="UP001172680">
    <property type="component" value="Unassembled WGS sequence"/>
</dbReference>
<comment type="caution">
    <text evidence="1">The sequence shown here is derived from an EMBL/GenBank/DDBJ whole genome shotgun (WGS) entry which is preliminary data.</text>
</comment>
<keyword evidence="2" id="KW-1185">Reference proteome</keyword>
<evidence type="ECO:0000313" key="1">
    <source>
        <dbReference type="EMBL" id="KAJ9636789.1"/>
    </source>
</evidence>
<gene>
    <name evidence="1" type="ORF">H2199_007783</name>
</gene>
<accession>A0ACC2YN43</accession>
<protein>
    <submittedName>
        <fullName evidence="1">Uncharacterized protein</fullName>
    </submittedName>
</protein>
<organism evidence="1 2">
    <name type="scientific">Coniosporium tulheliwenetii</name>
    <dbReference type="NCBI Taxonomy" id="3383036"/>
    <lineage>
        <taxon>Eukaryota</taxon>
        <taxon>Fungi</taxon>
        <taxon>Dikarya</taxon>
        <taxon>Ascomycota</taxon>
        <taxon>Pezizomycotina</taxon>
        <taxon>Dothideomycetes</taxon>
        <taxon>Dothideomycetes incertae sedis</taxon>
        <taxon>Coniosporium</taxon>
    </lineage>
</organism>
<dbReference type="EMBL" id="JAPDRP010000024">
    <property type="protein sequence ID" value="KAJ9636789.1"/>
    <property type="molecule type" value="Genomic_DNA"/>
</dbReference>
<evidence type="ECO:0000313" key="2">
    <source>
        <dbReference type="Proteomes" id="UP001172680"/>
    </source>
</evidence>
<reference evidence="1" key="1">
    <citation type="submission" date="2022-10" db="EMBL/GenBank/DDBJ databases">
        <title>Culturing micro-colonial fungi from biological soil crusts in the Mojave desert and describing Neophaeococcomyces mojavensis, and introducing the new genera and species Taxawa tesnikishii.</title>
        <authorList>
            <person name="Kurbessoian T."/>
            <person name="Stajich J.E."/>
        </authorList>
    </citation>
    <scope>NUCLEOTIDE SEQUENCE</scope>
    <source>
        <strain evidence="1">JES_115</strain>
    </source>
</reference>
<proteinExistence type="predicted"/>
<sequence length="167" mass="18798">MDNELRSAYRRFPSARAPLVHPTWERDGQWRIVLEIPLEVRKETNLPRRWKLRTPFKENSPEPSAHNIKAEETSVQGSPEDGLPSDYESDFDASMESGSDTEDDIDEEDVIEVDEYFDAEDDVDVPESAEVIIITDSEASDDSDDCFEVVGSELLPCDASETLTSGL</sequence>
<name>A0ACC2YN43_9PEZI</name>